<organism evidence="1 2">
    <name type="scientific">Vitis vinifera</name>
    <name type="common">Grape</name>
    <dbReference type="NCBI Taxonomy" id="29760"/>
    <lineage>
        <taxon>Eukaryota</taxon>
        <taxon>Viridiplantae</taxon>
        <taxon>Streptophyta</taxon>
        <taxon>Embryophyta</taxon>
        <taxon>Tracheophyta</taxon>
        <taxon>Spermatophyta</taxon>
        <taxon>Magnoliopsida</taxon>
        <taxon>eudicotyledons</taxon>
        <taxon>Gunneridae</taxon>
        <taxon>Pentapetalae</taxon>
        <taxon>rosids</taxon>
        <taxon>Vitales</taxon>
        <taxon>Vitaceae</taxon>
        <taxon>Viteae</taxon>
        <taxon>Vitis</taxon>
    </lineage>
</organism>
<dbReference type="EMBL" id="QGNW01000096">
    <property type="protein sequence ID" value="RVW98004.1"/>
    <property type="molecule type" value="Genomic_DNA"/>
</dbReference>
<dbReference type="AlphaFoldDB" id="A0A438IMR4"/>
<evidence type="ECO:0000313" key="1">
    <source>
        <dbReference type="EMBL" id="RVW98004.1"/>
    </source>
</evidence>
<evidence type="ECO:0000313" key="2">
    <source>
        <dbReference type="Proteomes" id="UP000288805"/>
    </source>
</evidence>
<protein>
    <recommendedName>
        <fullName evidence="3">Reverse transcriptase zinc-binding domain-containing protein</fullName>
    </recommendedName>
</protein>
<sequence length="117" mass="13609">MSFPSLLGLPDSKKVCVEIFGIPQLREGKGGWNPSFSKPFNNWEVDCVENFLVCLHGKRVYKDAEDRVLWIETKSSKFIVKYLYNALELDNSVSFQLRSIWNLWVQPKVSFFAWEAT</sequence>
<evidence type="ECO:0008006" key="3">
    <source>
        <dbReference type="Google" id="ProtNLM"/>
    </source>
</evidence>
<gene>
    <name evidence="1" type="ORF">CK203_028998</name>
</gene>
<proteinExistence type="predicted"/>
<reference evidence="1 2" key="1">
    <citation type="journal article" date="2018" name="PLoS Genet.">
        <title>Population sequencing reveals clonal diversity and ancestral inbreeding in the grapevine cultivar Chardonnay.</title>
        <authorList>
            <person name="Roach M.J."/>
            <person name="Johnson D.L."/>
            <person name="Bohlmann J."/>
            <person name="van Vuuren H.J."/>
            <person name="Jones S.J."/>
            <person name="Pretorius I.S."/>
            <person name="Schmidt S.A."/>
            <person name="Borneman A.R."/>
        </authorList>
    </citation>
    <scope>NUCLEOTIDE SEQUENCE [LARGE SCALE GENOMIC DNA]</scope>
    <source>
        <strain evidence="2">cv. Chardonnay</strain>
        <tissue evidence="1">Leaf</tissue>
    </source>
</reference>
<name>A0A438IMR4_VITVI</name>
<accession>A0A438IMR4</accession>
<comment type="caution">
    <text evidence="1">The sequence shown here is derived from an EMBL/GenBank/DDBJ whole genome shotgun (WGS) entry which is preliminary data.</text>
</comment>
<dbReference type="Proteomes" id="UP000288805">
    <property type="component" value="Unassembled WGS sequence"/>
</dbReference>